<dbReference type="PANTHER" id="PTHR44167:SF24">
    <property type="entry name" value="SERINE_THREONINE-PROTEIN KINASE CHK2"/>
    <property type="match status" value="1"/>
</dbReference>
<dbReference type="GO" id="GO:0004672">
    <property type="term" value="F:protein kinase activity"/>
    <property type="evidence" value="ECO:0007669"/>
    <property type="project" value="InterPro"/>
</dbReference>
<name>A0A067TAH4_GALM3</name>
<gene>
    <name evidence="2" type="ORF">GALMADRAFT_154278</name>
</gene>
<dbReference type="HOGENOM" id="CLU_048917_0_0_1"/>
<dbReference type="SUPFAM" id="SSF56112">
    <property type="entry name" value="Protein kinase-like (PK-like)"/>
    <property type="match status" value="1"/>
</dbReference>
<evidence type="ECO:0000313" key="3">
    <source>
        <dbReference type="Proteomes" id="UP000027222"/>
    </source>
</evidence>
<keyword evidence="3" id="KW-1185">Reference proteome</keyword>
<evidence type="ECO:0000259" key="1">
    <source>
        <dbReference type="PROSITE" id="PS50011"/>
    </source>
</evidence>
<dbReference type="Pfam" id="PF00069">
    <property type="entry name" value="Pkinase"/>
    <property type="match status" value="1"/>
</dbReference>
<protein>
    <recommendedName>
        <fullName evidence="1">Protein kinase domain-containing protein</fullName>
    </recommendedName>
</protein>
<dbReference type="InterPro" id="IPR000719">
    <property type="entry name" value="Prot_kinase_dom"/>
</dbReference>
<feature type="domain" description="Protein kinase" evidence="1">
    <location>
        <begin position="74"/>
        <end position="355"/>
    </location>
</feature>
<dbReference type="PANTHER" id="PTHR44167">
    <property type="entry name" value="OVARIAN-SPECIFIC SERINE/THREONINE-PROTEIN KINASE LOK-RELATED"/>
    <property type="match status" value="1"/>
</dbReference>
<reference evidence="3" key="1">
    <citation type="journal article" date="2014" name="Proc. Natl. Acad. Sci. U.S.A.">
        <title>Extensive sampling of basidiomycete genomes demonstrates inadequacy of the white-rot/brown-rot paradigm for wood decay fungi.</title>
        <authorList>
            <person name="Riley R."/>
            <person name="Salamov A.A."/>
            <person name="Brown D.W."/>
            <person name="Nagy L.G."/>
            <person name="Floudas D."/>
            <person name="Held B.W."/>
            <person name="Levasseur A."/>
            <person name="Lombard V."/>
            <person name="Morin E."/>
            <person name="Otillar R."/>
            <person name="Lindquist E.A."/>
            <person name="Sun H."/>
            <person name="LaButti K.M."/>
            <person name="Schmutz J."/>
            <person name="Jabbour D."/>
            <person name="Luo H."/>
            <person name="Baker S.E."/>
            <person name="Pisabarro A.G."/>
            <person name="Walton J.D."/>
            <person name="Blanchette R.A."/>
            <person name="Henrissat B."/>
            <person name="Martin F."/>
            <person name="Cullen D."/>
            <person name="Hibbett D.S."/>
            <person name="Grigoriev I.V."/>
        </authorList>
    </citation>
    <scope>NUCLEOTIDE SEQUENCE [LARGE SCALE GENOMIC DNA]</scope>
    <source>
        <strain evidence="3">CBS 339.88</strain>
    </source>
</reference>
<dbReference type="EMBL" id="KL142373">
    <property type="protein sequence ID" value="KDR79362.1"/>
    <property type="molecule type" value="Genomic_DNA"/>
</dbReference>
<dbReference type="OrthoDB" id="2985259at2759"/>
<organism evidence="2 3">
    <name type="scientific">Galerina marginata (strain CBS 339.88)</name>
    <dbReference type="NCBI Taxonomy" id="685588"/>
    <lineage>
        <taxon>Eukaryota</taxon>
        <taxon>Fungi</taxon>
        <taxon>Dikarya</taxon>
        <taxon>Basidiomycota</taxon>
        <taxon>Agaricomycotina</taxon>
        <taxon>Agaricomycetes</taxon>
        <taxon>Agaricomycetidae</taxon>
        <taxon>Agaricales</taxon>
        <taxon>Agaricineae</taxon>
        <taxon>Strophariaceae</taxon>
        <taxon>Galerina</taxon>
    </lineage>
</organism>
<dbReference type="AlphaFoldDB" id="A0A067TAH4"/>
<dbReference type="InterPro" id="IPR011009">
    <property type="entry name" value="Kinase-like_dom_sf"/>
</dbReference>
<proteinExistence type="predicted"/>
<accession>A0A067TAH4</accession>
<dbReference type="Gene3D" id="1.10.510.10">
    <property type="entry name" value="Transferase(Phosphotransferase) domain 1"/>
    <property type="match status" value="1"/>
</dbReference>
<dbReference type="STRING" id="685588.A0A067TAH4"/>
<dbReference type="SMART" id="SM00220">
    <property type="entry name" value="S_TKc"/>
    <property type="match status" value="1"/>
</dbReference>
<dbReference type="Proteomes" id="UP000027222">
    <property type="component" value="Unassembled WGS sequence"/>
</dbReference>
<sequence length="355" mass="40052">MELDSPSEKLMTGSRPSSQVHNIIRQKLPSNLDIWRIPGDCVEAEEQIWKDLDEVFRDAGLILWSHLHSSVLSAPENTYPPSNGFGYVIPFRSDPQAIGGATWLRQFQCTNPLSRAARTRDGLDVIIRIIVHGKEGHDHLNILRKIATNESALYSNNHTLPMFRELQFEDVIFATWAKNSVGDIVEMLLQMLEGLAFIHEKRIAHRDAFCDNFLVQWHPESLSTMTISPSRPRVYLIDFEVAIEYPPESSKDECVCTGLPLGGSFLEAEMYSRPVAPECAPGQPYSPFKLDVWQLATSLSNVTTRIPAVDQVLVDMRHSNPLHRLDAQAALDELQKIVHSMPPISLLIEPQIIED</sequence>
<dbReference type="GO" id="GO:0005524">
    <property type="term" value="F:ATP binding"/>
    <property type="evidence" value="ECO:0007669"/>
    <property type="project" value="InterPro"/>
</dbReference>
<dbReference type="PROSITE" id="PS50011">
    <property type="entry name" value="PROTEIN_KINASE_DOM"/>
    <property type="match status" value="1"/>
</dbReference>
<evidence type="ECO:0000313" key="2">
    <source>
        <dbReference type="EMBL" id="KDR79362.1"/>
    </source>
</evidence>